<name>A0A370GXV2_9COXI</name>
<organism evidence="1 2">
    <name type="scientific">Aquicella lusitana</name>
    <dbReference type="NCBI Taxonomy" id="254246"/>
    <lineage>
        <taxon>Bacteria</taxon>
        <taxon>Pseudomonadati</taxon>
        <taxon>Pseudomonadota</taxon>
        <taxon>Gammaproteobacteria</taxon>
        <taxon>Legionellales</taxon>
        <taxon>Coxiellaceae</taxon>
        <taxon>Aquicella</taxon>
    </lineage>
</organism>
<dbReference type="RefSeq" id="WP_114833559.1">
    <property type="nucleotide sequence ID" value="NZ_LR699114.1"/>
</dbReference>
<dbReference type="Proteomes" id="UP000254720">
    <property type="component" value="Unassembled WGS sequence"/>
</dbReference>
<sequence length="452" mass="52803">MEEMYTFISKSAQLKDAWKSDAWPRSCLASVNEAAFQMEVGQIKTARELCGFLALKRKEIAKASNSEEFYLFGAPREDVESGAWTRIVSPKYGDFITPLKKKYDELTKKLKQNENTTAAKYLNLTREQKEAYASGNVELYQALQIQKAELEKTSSMLPVPDESFDIAVSIFHNGDPYTVIGEIEGGFLLLHSPTESIEKAFSKIEPVFKKIMDANDYFTNEEKFKELIQDIGLVAWHIYHAMPYHRGSAAIVEMMICSLLKYKQIQLPRYNEDVICDLKAMYEPDPEKFSTEFYSYFIWPDFKNRFDSDPWFLMKENSKQNLKILEKYFEHYSLEKCYEVFNVAREKYVDKINAHQHPFVDKFIFLKNTHSWQDAWKKLADITEKKLFERVAQCQIPVEKLKLLNDAKKAVLFKEHPENYFFSRASGDTKYINAINEQITNIETRLRSIPSR</sequence>
<reference evidence="1 2" key="1">
    <citation type="submission" date="2018-07" db="EMBL/GenBank/DDBJ databases">
        <title>Genomic Encyclopedia of Type Strains, Phase IV (KMG-IV): sequencing the most valuable type-strain genomes for metagenomic binning, comparative biology and taxonomic classification.</title>
        <authorList>
            <person name="Goeker M."/>
        </authorList>
    </citation>
    <scope>NUCLEOTIDE SEQUENCE [LARGE SCALE GENOMIC DNA]</scope>
    <source>
        <strain evidence="1 2">DSM 16500</strain>
    </source>
</reference>
<dbReference type="OrthoDB" id="6003210at2"/>
<dbReference type="SUPFAM" id="SSF103383">
    <property type="entry name" value="Antivirulence factor"/>
    <property type="match status" value="1"/>
</dbReference>
<keyword evidence="2" id="KW-1185">Reference proteome</keyword>
<accession>A0A370GXV2</accession>
<dbReference type="AlphaFoldDB" id="A0A370GXV2"/>
<dbReference type="Pfam" id="PF05394">
    <property type="entry name" value="AvrB_AvrC"/>
    <property type="match status" value="1"/>
</dbReference>
<dbReference type="InterPro" id="IPR036231">
    <property type="entry name" value="Avirulence_B/C_sf"/>
</dbReference>
<comment type="caution">
    <text evidence="1">The sequence shown here is derived from an EMBL/GenBank/DDBJ whole genome shotgun (WGS) entry which is preliminary data.</text>
</comment>
<gene>
    <name evidence="1" type="ORF">C8D86_10345</name>
</gene>
<evidence type="ECO:0000313" key="2">
    <source>
        <dbReference type="Proteomes" id="UP000254720"/>
    </source>
</evidence>
<protein>
    <submittedName>
        <fullName evidence="1">Avirulence protein AvrB/AvrC</fullName>
    </submittedName>
</protein>
<dbReference type="InterPro" id="IPR008798">
    <property type="entry name" value="Avirulence_B/C"/>
</dbReference>
<evidence type="ECO:0000313" key="1">
    <source>
        <dbReference type="EMBL" id="RDI48080.1"/>
    </source>
</evidence>
<dbReference type="Gene3D" id="1.10.3290.20">
    <property type="match status" value="1"/>
</dbReference>
<dbReference type="EMBL" id="QQAX01000003">
    <property type="protein sequence ID" value="RDI48080.1"/>
    <property type="molecule type" value="Genomic_DNA"/>
</dbReference>
<proteinExistence type="predicted"/>